<gene>
    <name evidence="1" type="ORF">FKW44_024838</name>
</gene>
<proteinExistence type="predicted"/>
<dbReference type="Proteomes" id="UP000595437">
    <property type="component" value="Chromosome 20"/>
</dbReference>
<protein>
    <submittedName>
        <fullName evidence="1">Uncharacterized protein</fullName>
    </submittedName>
</protein>
<keyword evidence="2" id="KW-1185">Reference proteome</keyword>
<accession>A0A7T8GLL1</accession>
<feature type="non-terminal residue" evidence="1">
    <location>
        <position position="1"/>
    </location>
</feature>
<evidence type="ECO:0000313" key="2">
    <source>
        <dbReference type="Proteomes" id="UP000595437"/>
    </source>
</evidence>
<sequence>YIHMPLVPACFFLGIYDIILFQIPTALVKVPGQSCNEFGFYYVNYTADKFEALPV</sequence>
<dbReference type="EMBL" id="CP045909">
    <property type="protein sequence ID" value="QQP32505.1"/>
    <property type="molecule type" value="Genomic_DNA"/>
</dbReference>
<name>A0A7T8GLL1_CALRO</name>
<reference evidence="2" key="1">
    <citation type="submission" date="2021-01" db="EMBL/GenBank/DDBJ databases">
        <title>Caligus Genome Assembly.</title>
        <authorList>
            <person name="Gallardo-Escarate C."/>
        </authorList>
    </citation>
    <scope>NUCLEOTIDE SEQUENCE [LARGE SCALE GENOMIC DNA]</scope>
</reference>
<organism evidence="1 2">
    <name type="scientific">Caligus rogercresseyi</name>
    <name type="common">Sea louse</name>
    <dbReference type="NCBI Taxonomy" id="217165"/>
    <lineage>
        <taxon>Eukaryota</taxon>
        <taxon>Metazoa</taxon>
        <taxon>Ecdysozoa</taxon>
        <taxon>Arthropoda</taxon>
        <taxon>Crustacea</taxon>
        <taxon>Multicrustacea</taxon>
        <taxon>Hexanauplia</taxon>
        <taxon>Copepoda</taxon>
        <taxon>Siphonostomatoida</taxon>
        <taxon>Caligidae</taxon>
        <taxon>Caligus</taxon>
    </lineage>
</organism>
<dbReference type="AlphaFoldDB" id="A0A7T8GLL1"/>
<evidence type="ECO:0000313" key="1">
    <source>
        <dbReference type="EMBL" id="QQP32505.1"/>
    </source>
</evidence>